<feature type="chain" id="PRO_5038185133" description="UPF0319 protein KNV97_12765" evidence="3">
    <location>
        <begin position="26"/>
        <end position="238"/>
    </location>
</feature>
<comment type="similarity">
    <text evidence="1 3">Belongs to the UPF0319 family.</text>
</comment>
<evidence type="ECO:0000256" key="3">
    <source>
        <dbReference type="HAMAP-Rule" id="MF_00789"/>
    </source>
</evidence>
<dbReference type="KEGG" id="vos:KNV97_12765"/>
<organism evidence="4 5">
    <name type="scientific">Vibrio ostreae</name>
    <dbReference type="NCBI Taxonomy" id="2841925"/>
    <lineage>
        <taxon>Bacteria</taxon>
        <taxon>Pseudomonadati</taxon>
        <taxon>Pseudomonadota</taxon>
        <taxon>Gammaproteobacteria</taxon>
        <taxon>Vibrionales</taxon>
        <taxon>Vibrionaceae</taxon>
        <taxon>Vibrio</taxon>
    </lineage>
</organism>
<dbReference type="Pfam" id="PF09829">
    <property type="entry name" value="DUF2057"/>
    <property type="match status" value="1"/>
</dbReference>
<name>A0A975YPZ3_9VIBR</name>
<keyword evidence="5" id="KW-1185">Reference proteome</keyword>
<feature type="signal peptide" evidence="3">
    <location>
        <begin position="1"/>
        <end position="25"/>
    </location>
</feature>
<evidence type="ECO:0000256" key="2">
    <source>
        <dbReference type="ARBA" id="ARBA00022729"/>
    </source>
</evidence>
<protein>
    <recommendedName>
        <fullName evidence="3">UPF0319 protein KNV97_12765</fullName>
    </recommendedName>
</protein>
<dbReference type="HAMAP" id="MF_00789">
    <property type="entry name" value="UPF0319"/>
    <property type="match status" value="1"/>
</dbReference>
<evidence type="ECO:0000256" key="1">
    <source>
        <dbReference type="ARBA" id="ARBA00008490"/>
    </source>
</evidence>
<dbReference type="PANTHER" id="PTHR38108:SF1">
    <property type="entry name" value="UPF0319 PROTEIN YCCT"/>
    <property type="match status" value="1"/>
</dbReference>
<dbReference type="PANTHER" id="PTHR38108">
    <property type="entry name" value="UPF0319 PROTEIN YCCT"/>
    <property type="match status" value="1"/>
</dbReference>
<dbReference type="InterPro" id="IPR018635">
    <property type="entry name" value="UPF0319"/>
</dbReference>
<dbReference type="RefSeq" id="WP_218563280.1">
    <property type="nucleotide sequence ID" value="NZ_CP076643.1"/>
</dbReference>
<proteinExistence type="inferred from homology"/>
<keyword evidence="2 3" id="KW-0732">Signal</keyword>
<evidence type="ECO:0000313" key="5">
    <source>
        <dbReference type="Proteomes" id="UP000694232"/>
    </source>
</evidence>
<gene>
    <name evidence="4" type="ORF">KNV97_12765</name>
</gene>
<dbReference type="AlphaFoldDB" id="A0A975YPZ3"/>
<sequence precursor="true">MAISSLKNIGSAFVVSLMLSGVAHAAVTVNIPEEIDLHVVNMEKPEIQGSIFDANRSVELPDGLNQIAFRYSQNFVKRDKAKKVYSELIIFKFEASDKKLTFRVPDYRNAREAEEGINDFNWALVDIETNQAIKTVSDKISPKGFVLGQNFSDEVESYNKKGGKAAVGLTYVTIANPAANMAAAPQAASARPAAAISTQIVDTQPAPQGSVLGGLQRLYLQASKEERKAFRKWMIDQE</sequence>
<accession>A0A975YPZ3</accession>
<dbReference type="EMBL" id="CP076643">
    <property type="protein sequence ID" value="QXO19066.1"/>
    <property type="molecule type" value="Genomic_DNA"/>
</dbReference>
<dbReference type="Proteomes" id="UP000694232">
    <property type="component" value="Chromosome 1"/>
</dbReference>
<evidence type="ECO:0000313" key="4">
    <source>
        <dbReference type="EMBL" id="QXO19066.1"/>
    </source>
</evidence>
<reference evidence="4" key="1">
    <citation type="submission" date="2021-06" db="EMBL/GenBank/DDBJ databases">
        <title>Vibrio nov. sp., novel gut bacterium isolated from Yellow Sea oyster.</title>
        <authorList>
            <person name="Muhammad N."/>
            <person name="Nguyen T.H."/>
            <person name="Lee Y.-J."/>
            <person name="Ko J."/>
            <person name="Kim S.-G."/>
        </authorList>
    </citation>
    <scope>NUCLEOTIDE SEQUENCE</scope>
    <source>
        <strain evidence="4">OG9-811</strain>
    </source>
</reference>